<dbReference type="OrthoDB" id="9813804at2"/>
<dbReference type="PANTHER" id="PTHR34703:SF1">
    <property type="entry name" value="ANTIPORTER SUBUNIT MNHG2-RELATED"/>
    <property type="match status" value="1"/>
</dbReference>
<organism evidence="2 3">
    <name type="scientific">Truepera radiovictrix (strain DSM 17093 / CIP 108686 / LMG 22925 / RQ-24)</name>
    <dbReference type="NCBI Taxonomy" id="649638"/>
    <lineage>
        <taxon>Bacteria</taxon>
        <taxon>Thermotogati</taxon>
        <taxon>Deinococcota</taxon>
        <taxon>Deinococci</taxon>
        <taxon>Trueperales</taxon>
        <taxon>Trueperaceae</taxon>
        <taxon>Truepera</taxon>
    </lineage>
</organism>
<dbReference type="STRING" id="649638.Trad_1680"/>
<evidence type="ECO:0000313" key="2">
    <source>
        <dbReference type="EMBL" id="ADI14798.1"/>
    </source>
</evidence>
<protein>
    <submittedName>
        <fullName evidence="2">Multisubunit sodium/proton antiporter, MrpG subunit (2.A.63.1)</fullName>
    </submittedName>
</protein>
<dbReference type="PANTHER" id="PTHR34703">
    <property type="entry name" value="ANTIPORTER SUBUNIT MNHG2-RELATED"/>
    <property type="match status" value="1"/>
</dbReference>
<evidence type="ECO:0000256" key="1">
    <source>
        <dbReference type="SAM" id="Phobius"/>
    </source>
</evidence>
<proteinExistence type="predicted"/>
<dbReference type="Pfam" id="PF03334">
    <property type="entry name" value="PhaG_MnhG_YufB"/>
    <property type="match status" value="1"/>
</dbReference>
<feature type="transmembrane region" description="Helical" evidence="1">
    <location>
        <begin position="6"/>
        <end position="29"/>
    </location>
</feature>
<sequence length="106" mass="11239">MNLATLLNWGSATLIVVGCLFFLAGTVGLLRFPDVYSRLHALTKADNVGLGLVALGLTLQAESFAAGAKILAIWLLVLPASATAAHLIAEAAVRARIPHWRRPSPR</sequence>
<keyword evidence="1" id="KW-0472">Membrane</keyword>
<reference evidence="3" key="1">
    <citation type="submission" date="2010-05" db="EMBL/GenBank/DDBJ databases">
        <title>The complete genome of Truepera radiovictris DSM 17093.</title>
        <authorList>
            <consortium name="US DOE Joint Genome Institute (JGI-PGF)"/>
            <person name="Lucas S."/>
            <person name="Copeland A."/>
            <person name="Lapidus A."/>
            <person name="Glavina del Rio T."/>
            <person name="Dalin E."/>
            <person name="Tice H."/>
            <person name="Bruce D."/>
            <person name="Goodwin L."/>
            <person name="Pitluck S."/>
            <person name="Kyrpides N."/>
            <person name="Mavromatis K."/>
            <person name="Ovchinnikova G."/>
            <person name="Munk A.C."/>
            <person name="Detter J.C."/>
            <person name="Han C."/>
            <person name="Tapia R."/>
            <person name="Land M."/>
            <person name="Hauser L."/>
            <person name="Markowitz V."/>
            <person name="Cheng J.-F."/>
            <person name="Hugenholtz P."/>
            <person name="Woyke T."/>
            <person name="Wu D."/>
            <person name="Tindall B."/>
            <person name="Pomrenke H.G."/>
            <person name="Brambilla E."/>
            <person name="Klenk H.-P."/>
            <person name="Eisen J.A."/>
        </authorList>
    </citation>
    <scope>NUCLEOTIDE SEQUENCE [LARGE SCALE GENOMIC DNA]</scope>
    <source>
        <strain evidence="3">DSM 17093 / CIP 108686 / LMG 22925 / RQ-24</strain>
    </source>
</reference>
<dbReference type="AlphaFoldDB" id="D7CQ14"/>
<dbReference type="GO" id="GO:0015385">
    <property type="term" value="F:sodium:proton antiporter activity"/>
    <property type="evidence" value="ECO:0007669"/>
    <property type="project" value="TreeGrafter"/>
</dbReference>
<dbReference type="InterPro" id="IPR005133">
    <property type="entry name" value="PhaG_MnhG_YufB"/>
</dbReference>
<accession>D7CQ14</accession>
<dbReference type="eggNOG" id="COG1320">
    <property type="taxonomic scope" value="Bacteria"/>
</dbReference>
<dbReference type="Proteomes" id="UP000000379">
    <property type="component" value="Chromosome"/>
</dbReference>
<keyword evidence="1" id="KW-1133">Transmembrane helix</keyword>
<keyword evidence="3" id="KW-1185">Reference proteome</keyword>
<name>D7CQ14_TRURR</name>
<dbReference type="KEGG" id="tra:Trad_1680"/>
<dbReference type="HOGENOM" id="CLU_121334_2_0_0"/>
<evidence type="ECO:0000313" key="3">
    <source>
        <dbReference type="Proteomes" id="UP000000379"/>
    </source>
</evidence>
<gene>
    <name evidence="2" type="ordered locus">Trad_1680</name>
</gene>
<dbReference type="RefSeq" id="WP_013178165.1">
    <property type="nucleotide sequence ID" value="NC_014221.1"/>
</dbReference>
<dbReference type="NCBIfam" id="TIGR01300">
    <property type="entry name" value="CPA3_mnhG_phaG"/>
    <property type="match status" value="1"/>
</dbReference>
<feature type="transmembrane region" description="Helical" evidence="1">
    <location>
        <begin position="71"/>
        <end position="93"/>
    </location>
</feature>
<reference evidence="2 3" key="2">
    <citation type="journal article" date="2011" name="Stand. Genomic Sci.">
        <title>Complete genome sequence of Truepera radiovictrix type strain (RQ-24).</title>
        <authorList>
            <person name="Ivanova N."/>
            <person name="Rohde C."/>
            <person name="Munk C."/>
            <person name="Nolan M."/>
            <person name="Lucas S."/>
            <person name="Del Rio T.G."/>
            <person name="Tice H."/>
            <person name="Deshpande S."/>
            <person name="Cheng J.F."/>
            <person name="Tapia R."/>
            <person name="Han C."/>
            <person name="Goodwin L."/>
            <person name="Pitluck S."/>
            <person name="Liolios K."/>
            <person name="Mavromatis K."/>
            <person name="Mikhailova N."/>
            <person name="Pati A."/>
            <person name="Chen A."/>
            <person name="Palaniappan K."/>
            <person name="Land M."/>
            <person name="Hauser L."/>
            <person name="Chang Y.J."/>
            <person name="Jeffries C.D."/>
            <person name="Brambilla E."/>
            <person name="Rohde M."/>
            <person name="Goker M."/>
            <person name="Tindall B.J."/>
            <person name="Woyke T."/>
            <person name="Bristow J."/>
            <person name="Eisen J.A."/>
            <person name="Markowitz V."/>
            <person name="Hugenholtz P."/>
            <person name="Kyrpides N.C."/>
            <person name="Klenk H.P."/>
            <person name="Lapidus A."/>
        </authorList>
    </citation>
    <scope>NUCLEOTIDE SEQUENCE [LARGE SCALE GENOMIC DNA]</scope>
    <source>
        <strain evidence="3">DSM 17093 / CIP 108686 / LMG 22925 / RQ-24</strain>
    </source>
</reference>
<keyword evidence="1" id="KW-0812">Transmembrane</keyword>
<dbReference type="EMBL" id="CP002049">
    <property type="protein sequence ID" value="ADI14798.1"/>
    <property type="molecule type" value="Genomic_DNA"/>
</dbReference>